<dbReference type="PROSITE" id="PS51725">
    <property type="entry name" value="ABM"/>
    <property type="match status" value="1"/>
</dbReference>
<accession>A0ABW9KJX5</accession>
<dbReference type="Pfam" id="PF03992">
    <property type="entry name" value="ABM"/>
    <property type="match status" value="1"/>
</dbReference>
<dbReference type="InterPro" id="IPR011008">
    <property type="entry name" value="Dimeric_a/b-barrel"/>
</dbReference>
<dbReference type="RefSeq" id="WP_263412425.1">
    <property type="nucleotide sequence ID" value="NZ_BAABBH010000001.1"/>
</dbReference>
<dbReference type="PANTHER" id="PTHR33336:SF15">
    <property type="entry name" value="ABM DOMAIN-CONTAINING PROTEIN"/>
    <property type="match status" value="1"/>
</dbReference>
<dbReference type="InterPro" id="IPR050744">
    <property type="entry name" value="AI-2_Isomerase_LsrG"/>
</dbReference>
<sequence length="98" mass="11248">MPENKVILLVEATVKPEYRDLIVAAANENLPLTIAEPGVEVFYQTVRQDDPNRLVFFEVFRSEAAHDFHMQQEYTKKVFKALEGRLAAPPTMTRLTEL</sequence>
<gene>
    <name evidence="2" type="ORF">ACK2TP_09940</name>
</gene>
<dbReference type="PANTHER" id="PTHR33336">
    <property type="entry name" value="QUINOL MONOOXYGENASE YGIN-RELATED"/>
    <property type="match status" value="1"/>
</dbReference>
<evidence type="ECO:0000313" key="3">
    <source>
        <dbReference type="Proteomes" id="UP001634747"/>
    </source>
</evidence>
<organism evidence="2 3">
    <name type="scientific">Terriglobus aquaticus</name>
    <dbReference type="NCBI Taxonomy" id="940139"/>
    <lineage>
        <taxon>Bacteria</taxon>
        <taxon>Pseudomonadati</taxon>
        <taxon>Acidobacteriota</taxon>
        <taxon>Terriglobia</taxon>
        <taxon>Terriglobales</taxon>
        <taxon>Acidobacteriaceae</taxon>
        <taxon>Terriglobus</taxon>
    </lineage>
</organism>
<feature type="domain" description="ABM" evidence="1">
    <location>
        <begin position="6"/>
        <end position="95"/>
    </location>
</feature>
<evidence type="ECO:0000259" key="1">
    <source>
        <dbReference type="PROSITE" id="PS51725"/>
    </source>
</evidence>
<evidence type="ECO:0000313" key="2">
    <source>
        <dbReference type="EMBL" id="MFN2976084.1"/>
    </source>
</evidence>
<keyword evidence="2" id="KW-0503">Monooxygenase</keyword>
<keyword evidence="3" id="KW-1185">Reference proteome</keyword>
<reference evidence="2 3" key="1">
    <citation type="submission" date="2024-12" db="EMBL/GenBank/DDBJ databases">
        <authorList>
            <person name="Lee Y."/>
        </authorList>
    </citation>
    <scope>NUCLEOTIDE SEQUENCE [LARGE SCALE GENOMIC DNA]</scope>
    <source>
        <strain evidence="2 3">03SUJ4</strain>
    </source>
</reference>
<dbReference type="Gene3D" id="3.30.70.100">
    <property type="match status" value="1"/>
</dbReference>
<dbReference type="SUPFAM" id="SSF54909">
    <property type="entry name" value="Dimeric alpha+beta barrel"/>
    <property type="match status" value="1"/>
</dbReference>
<dbReference type="InterPro" id="IPR007138">
    <property type="entry name" value="ABM_dom"/>
</dbReference>
<name>A0ABW9KJX5_9BACT</name>
<protein>
    <submittedName>
        <fullName evidence="2">Quinol monooxygenase</fullName>
        <ecNumber evidence="2">1.-.-.-</ecNumber>
    </submittedName>
</protein>
<dbReference type="Proteomes" id="UP001634747">
    <property type="component" value="Unassembled WGS sequence"/>
</dbReference>
<comment type="caution">
    <text evidence="2">The sequence shown here is derived from an EMBL/GenBank/DDBJ whole genome shotgun (WGS) entry which is preliminary data.</text>
</comment>
<keyword evidence="2" id="KW-0560">Oxidoreductase</keyword>
<dbReference type="EMBL" id="JBJYXY010000001">
    <property type="protein sequence ID" value="MFN2976084.1"/>
    <property type="molecule type" value="Genomic_DNA"/>
</dbReference>
<dbReference type="EC" id="1.-.-.-" evidence="2"/>
<proteinExistence type="predicted"/>
<dbReference type="GO" id="GO:0004497">
    <property type="term" value="F:monooxygenase activity"/>
    <property type="evidence" value="ECO:0007669"/>
    <property type="project" value="UniProtKB-KW"/>
</dbReference>